<comment type="pathway">
    <text evidence="4">Cofactor biosynthesis; ubiquinone biosynthesis.</text>
</comment>
<gene>
    <name evidence="4" type="primary">ubiC</name>
    <name evidence="5" type="ORF">AU255_08795</name>
</gene>
<keyword evidence="6" id="KW-1185">Reference proteome</keyword>
<organism evidence="5 6">
    <name type="scientific">Methyloprofundus sedimenti</name>
    <dbReference type="NCBI Taxonomy" id="1420851"/>
    <lineage>
        <taxon>Bacteria</taxon>
        <taxon>Pseudomonadati</taxon>
        <taxon>Pseudomonadota</taxon>
        <taxon>Gammaproteobacteria</taxon>
        <taxon>Methylococcales</taxon>
        <taxon>Methylococcaceae</taxon>
        <taxon>Methyloprofundus</taxon>
    </lineage>
</organism>
<keyword evidence="3 4" id="KW-0456">Lyase</keyword>
<keyword evidence="1 4" id="KW-0963">Cytoplasm</keyword>
<dbReference type="STRING" id="1420851.AU255_08795"/>
<feature type="binding site" evidence="4">
    <location>
        <position position="82"/>
    </location>
    <ligand>
        <name>substrate</name>
    </ligand>
</feature>
<keyword evidence="2 4" id="KW-0831">Ubiquinone biosynthesis</keyword>
<dbReference type="Pfam" id="PF04345">
    <property type="entry name" value="Chor_lyase"/>
    <property type="match status" value="1"/>
</dbReference>
<accession>A0A1V8M8L3</accession>
<evidence type="ECO:0000313" key="6">
    <source>
        <dbReference type="Proteomes" id="UP000191980"/>
    </source>
</evidence>
<evidence type="ECO:0000256" key="1">
    <source>
        <dbReference type="ARBA" id="ARBA00022490"/>
    </source>
</evidence>
<feature type="binding site" evidence="4">
    <location>
        <position position="120"/>
    </location>
    <ligand>
        <name>substrate</name>
    </ligand>
</feature>
<evidence type="ECO:0000256" key="4">
    <source>
        <dbReference type="HAMAP-Rule" id="MF_01632"/>
    </source>
</evidence>
<proteinExistence type="inferred from homology"/>
<dbReference type="GO" id="GO:0006744">
    <property type="term" value="P:ubiquinone biosynthetic process"/>
    <property type="evidence" value="ECO:0007669"/>
    <property type="project" value="UniProtKB-UniRule"/>
</dbReference>
<name>A0A1V8M8L3_9GAMM</name>
<dbReference type="Gene3D" id="3.40.1410.10">
    <property type="entry name" value="Chorismate lyase-like"/>
    <property type="match status" value="1"/>
</dbReference>
<dbReference type="InterPro" id="IPR007440">
    <property type="entry name" value="Chorismate--pyruvate_lyase"/>
</dbReference>
<evidence type="ECO:0000256" key="2">
    <source>
        <dbReference type="ARBA" id="ARBA00022688"/>
    </source>
</evidence>
<dbReference type="EC" id="4.1.3.40" evidence="4"/>
<dbReference type="Proteomes" id="UP000191980">
    <property type="component" value="Unassembled WGS sequence"/>
</dbReference>
<dbReference type="PANTHER" id="PTHR38683">
    <property type="entry name" value="CHORISMATE PYRUVATE-LYASE"/>
    <property type="match status" value="1"/>
</dbReference>
<dbReference type="GO" id="GO:0008813">
    <property type="term" value="F:chorismate lyase activity"/>
    <property type="evidence" value="ECO:0007669"/>
    <property type="project" value="UniProtKB-UniRule"/>
</dbReference>
<dbReference type="SUPFAM" id="SSF64288">
    <property type="entry name" value="Chorismate lyase-like"/>
    <property type="match status" value="1"/>
</dbReference>
<sequence>MSNKSSLYRKEPVWFCNRLKSRLNIPDNAASWIYEAGSITQRLRDYYGPQVRVEVLNNQWQRAFISESKLLKSPPGKYNLTREVLLYADDIPLVLARTIIPKRTIKSAHQNLSHLGNRPLGEVIFSYPGLERLALEITEVQNKHWNKIIQQKIQVNQPLWGRRTIYAIHHHPLLVSEFFLPEILNH</sequence>
<dbReference type="RefSeq" id="WP_080522546.1">
    <property type="nucleotide sequence ID" value="NZ_LPUF01000001.1"/>
</dbReference>
<dbReference type="InterPro" id="IPR028978">
    <property type="entry name" value="Chorismate_lyase_/UTRA_dom_sf"/>
</dbReference>
<comment type="subcellular location">
    <subcellularLocation>
        <location evidence="4">Cytoplasm</location>
    </subcellularLocation>
</comment>
<dbReference type="OrthoDB" id="9789493at2"/>
<dbReference type="GO" id="GO:0005829">
    <property type="term" value="C:cytosol"/>
    <property type="evidence" value="ECO:0007669"/>
    <property type="project" value="TreeGrafter"/>
</dbReference>
<dbReference type="GO" id="GO:0042866">
    <property type="term" value="P:pyruvate biosynthetic process"/>
    <property type="evidence" value="ECO:0007669"/>
    <property type="project" value="UniProtKB-UniRule"/>
</dbReference>
<comment type="function">
    <text evidence="4">Removes the pyruvyl group from chorismate, with concomitant aromatization of the ring, to provide 4-hydroxybenzoate (4HB) for the ubiquinone pathway.</text>
</comment>
<evidence type="ECO:0000313" key="5">
    <source>
        <dbReference type="EMBL" id="OQK17940.1"/>
    </source>
</evidence>
<reference evidence="5 6" key="1">
    <citation type="submission" date="2015-12" db="EMBL/GenBank/DDBJ databases">
        <authorList>
            <person name="Shamseldin A."/>
            <person name="Moawad H."/>
            <person name="Abd El-Rahim W.M."/>
            <person name="Sadowsky M.J."/>
        </authorList>
    </citation>
    <scope>NUCLEOTIDE SEQUENCE [LARGE SCALE GENOMIC DNA]</scope>
    <source>
        <strain evidence="5 6">WF1</strain>
    </source>
</reference>
<dbReference type="EMBL" id="LPUF01000001">
    <property type="protein sequence ID" value="OQK17940.1"/>
    <property type="molecule type" value="Genomic_DNA"/>
</dbReference>
<dbReference type="HAMAP" id="MF_01632">
    <property type="entry name" value="UbiC"/>
    <property type="match status" value="1"/>
</dbReference>
<comment type="caution">
    <text evidence="5">The sequence shown here is derived from an EMBL/GenBank/DDBJ whole genome shotgun (WGS) entry which is preliminary data.</text>
</comment>
<evidence type="ECO:0000256" key="3">
    <source>
        <dbReference type="ARBA" id="ARBA00023239"/>
    </source>
</evidence>
<feature type="binding site" evidence="4">
    <location>
        <position position="177"/>
    </location>
    <ligand>
        <name>substrate</name>
    </ligand>
</feature>
<comment type="caution">
    <text evidence="4">Lacks conserved residue(s) required for the propagation of feature annotation.</text>
</comment>
<keyword evidence="4 5" id="KW-0670">Pyruvate</keyword>
<comment type="catalytic activity">
    <reaction evidence="4">
        <text>chorismate = 4-hydroxybenzoate + pyruvate</text>
        <dbReference type="Rhea" id="RHEA:16505"/>
        <dbReference type="ChEBI" id="CHEBI:15361"/>
        <dbReference type="ChEBI" id="CHEBI:17879"/>
        <dbReference type="ChEBI" id="CHEBI:29748"/>
        <dbReference type="EC" id="4.1.3.40"/>
    </reaction>
</comment>
<dbReference type="AlphaFoldDB" id="A0A1V8M8L3"/>
<comment type="similarity">
    <text evidence="4">Belongs to the UbiC family.</text>
</comment>
<dbReference type="PANTHER" id="PTHR38683:SF1">
    <property type="entry name" value="CHORISMATE PYRUVATE-LYASE"/>
    <property type="match status" value="1"/>
</dbReference>
<protein>
    <recommendedName>
        <fullName evidence="4">Probable chorismate pyruvate-lyase</fullName>
        <shortName evidence="4">CL</shortName>
        <shortName evidence="4">CPL</shortName>
        <ecNumber evidence="4">4.1.3.40</ecNumber>
    </recommendedName>
</protein>
<dbReference type="UniPathway" id="UPA00232"/>